<dbReference type="PANTHER" id="PTHR43363:SF3">
    <property type="entry name" value="XANTHINE-GUANINE PHOSPHORIBOSYLTRANSFERASE"/>
    <property type="match status" value="1"/>
</dbReference>
<evidence type="ECO:0000313" key="4">
    <source>
        <dbReference type="EMBL" id="HEW53202.1"/>
    </source>
</evidence>
<keyword evidence="2 4" id="KW-0808">Transferase</keyword>
<dbReference type="EMBL" id="DSGT01000009">
    <property type="protein sequence ID" value="HEW53202.1"/>
    <property type="molecule type" value="Genomic_DNA"/>
</dbReference>
<protein>
    <submittedName>
        <fullName evidence="4">Phosphoribosyltransferase</fullName>
    </submittedName>
</protein>
<dbReference type="Gene3D" id="3.40.50.2020">
    <property type="match status" value="1"/>
</dbReference>
<dbReference type="InterPro" id="IPR000836">
    <property type="entry name" value="PRTase_dom"/>
</dbReference>
<name>A0A7C2ZM73_9CREN</name>
<dbReference type="SUPFAM" id="SSF53271">
    <property type="entry name" value="PRTase-like"/>
    <property type="match status" value="1"/>
</dbReference>
<gene>
    <name evidence="4" type="ORF">ENO77_03450</name>
</gene>
<comment type="caution">
    <text evidence="4">The sequence shown here is derived from an EMBL/GenBank/DDBJ whole genome shotgun (WGS) entry which is preliminary data.</text>
</comment>
<keyword evidence="1 4" id="KW-0328">Glycosyltransferase</keyword>
<organism evidence="4">
    <name type="scientific">Ignisphaera aggregans</name>
    <dbReference type="NCBI Taxonomy" id="334771"/>
    <lineage>
        <taxon>Archaea</taxon>
        <taxon>Thermoproteota</taxon>
        <taxon>Thermoprotei</taxon>
        <taxon>Desulfurococcales</taxon>
        <taxon>Desulfurococcaceae</taxon>
        <taxon>Ignisphaera</taxon>
    </lineage>
</organism>
<evidence type="ECO:0000256" key="1">
    <source>
        <dbReference type="ARBA" id="ARBA00022676"/>
    </source>
</evidence>
<dbReference type="Pfam" id="PF00156">
    <property type="entry name" value="Pribosyltran"/>
    <property type="match status" value="1"/>
</dbReference>
<dbReference type="CDD" id="cd06223">
    <property type="entry name" value="PRTases_typeI"/>
    <property type="match status" value="1"/>
</dbReference>
<dbReference type="InterPro" id="IPR029057">
    <property type="entry name" value="PRTase-like"/>
</dbReference>
<evidence type="ECO:0000259" key="3">
    <source>
        <dbReference type="Pfam" id="PF00156"/>
    </source>
</evidence>
<sequence length="205" mass="23143">MVEVLYVSWKDVINLCYKLAKDIASSGFEPNAIVAVLRGGVVPALLLSDILGVEEFYAIRVKHWGIAKEVYATPIVEQLPQKKFQEAKVLVVDEVADTGKTLARVIEEIKKLGAAEVKTAVLHLKSSSGLLPDYYAAKLEKWVWIFYPWSLAETLFALAYRELGASASKEDLLRKIEQLVESLEIEHYRRDVIESALTFYIKKKN</sequence>
<evidence type="ECO:0000256" key="2">
    <source>
        <dbReference type="ARBA" id="ARBA00022679"/>
    </source>
</evidence>
<accession>A0A7C2ZM73</accession>
<dbReference type="AlphaFoldDB" id="A0A7C2ZM73"/>
<dbReference type="PANTHER" id="PTHR43363">
    <property type="entry name" value="HYPOXANTHINE PHOSPHORIBOSYLTRANSFERASE"/>
    <property type="match status" value="1"/>
</dbReference>
<reference evidence="4" key="1">
    <citation type="journal article" date="2020" name="mSystems">
        <title>Genome- and Community-Level Interaction Insights into Carbon Utilization and Element Cycling Functions of Hydrothermarchaeota in Hydrothermal Sediment.</title>
        <authorList>
            <person name="Zhou Z."/>
            <person name="Liu Y."/>
            <person name="Xu W."/>
            <person name="Pan J."/>
            <person name="Luo Z.H."/>
            <person name="Li M."/>
        </authorList>
    </citation>
    <scope>NUCLEOTIDE SEQUENCE [LARGE SCALE GENOMIC DNA]</scope>
    <source>
        <strain evidence="4">SpSt-16</strain>
    </source>
</reference>
<dbReference type="GO" id="GO:0016757">
    <property type="term" value="F:glycosyltransferase activity"/>
    <property type="evidence" value="ECO:0007669"/>
    <property type="project" value="UniProtKB-KW"/>
</dbReference>
<proteinExistence type="predicted"/>
<feature type="domain" description="Phosphoribosyltransferase" evidence="3">
    <location>
        <begin position="10"/>
        <end position="149"/>
    </location>
</feature>